<dbReference type="InterPro" id="IPR050683">
    <property type="entry name" value="Bact_Polysacc_Export_ATP-bd"/>
</dbReference>
<dbReference type="InterPro" id="IPR003593">
    <property type="entry name" value="AAA+_ATPase"/>
</dbReference>
<sequence>MSVTELAPKTGAGKAVAQTDALPLVEAKNLALRIPILKANDRSIRISPMRLLRDLYFGGTNRSVSTLLEDVSFTVNHGERLGLIGANGAGKSTLLRVLAGIYTPSSGTLTVRGTAKGLFDVSLGMLQDATGLENIYMRGLQMGLNLDEIKSLVPGIVEFTELGDAIEKPFNTYSSGMRLRLAVSISTMVEPDILLLDEWLGAGDARFSGKVQERMNSLVEKSRGLIIATHNEKLMRNLCTHGLVLSKGKVLFYGGLDEALELYNDGAQDK</sequence>
<evidence type="ECO:0000256" key="4">
    <source>
        <dbReference type="ARBA" id="ARBA00022840"/>
    </source>
</evidence>
<keyword evidence="3" id="KW-0547">Nucleotide-binding</keyword>
<dbReference type="GO" id="GO:0016887">
    <property type="term" value="F:ATP hydrolysis activity"/>
    <property type="evidence" value="ECO:0007669"/>
    <property type="project" value="InterPro"/>
</dbReference>
<dbReference type="GO" id="GO:0016020">
    <property type="term" value="C:membrane"/>
    <property type="evidence" value="ECO:0007669"/>
    <property type="project" value="InterPro"/>
</dbReference>
<dbReference type="GO" id="GO:0140359">
    <property type="term" value="F:ABC-type transporter activity"/>
    <property type="evidence" value="ECO:0007669"/>
    <property type="project" value="InterPro"/>
</dbReference>
<dbReference type="InterPro" id="IPR003439">
    <property type="entry name" value="ABC_transporter-like_ATP-bd"/>
</dbReference>
<dbReference type="RefSeq" id="WP_052464025.1">
    <property type="nucleotide sequence ID" value="NZ_AP014648.1"/>
</dbReference>
<feature type="domain" description="ABC transporter" evidence="5">
    <location>
        <begin position="50"/>
        <end position="270"/>
    </location>
</feature>
<keyword evidence="4 6" id="KW-0067">ATP-binding</keyword>
<evidence type="ECO:0000256" key="2">
    <source>
        <dbReference type="ARBA" id="ARBA00022448"/>
    </source>
</evidence>
<dbReference type="Pfam" id="PF00005">
    <property type="entry name" value="ABC_tran"/>
    <property type="match status" value="1"/>
</dbReference>
<dbReference type="PANTHER" id="PTHR46743">
    <property type="entry name" value="TEICHOIC ACIDS EXPORT ATP-BINDING PROTEIN TAGH"/>
    <property type="match status" value="1"/>
</dbReference>
<dbReference type="PROSITE" id="PS50893">
    <property type="entry name" value="ABC_TRANSPORTER_2"/>
    <property type="match status" value="1"/>
</dbReference>
<dbReference type="STRING" id="1384459.GL4_0249"/>
<dbReference type="PANTHER" id="PTHR46743:SF2">
    <property type="entry name" value="TEICHOIC ACIDS EXPORT ATP-BINDING PROTEIN TAGH"/>
    <property type="match status" value="1"/>
</dbReference>
<evidence type="ECO:0000256" key="3">
    <source>
        <dbReference type="ARBA" id="ARBA00022741"/>
    </source>
</evidence>
<reference evidence="6 7" key="1">
    <citation type="submission" date="2014-09" db="EMBL/GenBank/DDBJ databases">
        <title>Genome sequencing of Methyloceanibacter caenitepidi Gela4.</title>
        <authorList>
            <person name="Takeuchi M."/>
            <person name="Susumu S."/>
            <person name="Kamagata Y."/>
            <person name="Oshima K."/>
            <person name="Hattori M."/>
            <person name="Iwasaki W."/>
        </authorList>
    </citation>
    <scope>NUCLEOTIDE SEQUENCE [LARGE SCALE GENOMIC DNA]</scope>
    <source>
        <strain evidence="6 7">Gela4</strain>
    </source>
</reference>
<protein>
    <submittedName>
        <fullName evidence="6">ABC transporter, ATP-binding subunit</fullName>
    </submittedName>
</protein>
<keyword evidence="7" id="KW-1185">Reference proteome</keyword>
<organism evidence="6 7">
    <name type="scientific">Methyloceanibacter caenitepidi</name>
    <dbReference type="NCBI Taxonomy" id="1384459"/>
    <lineage>
        <taxon>Bacteria</taxon>
        <taxon>Pseudomonadati</taxon>
        <taxon>Pseudomonadota</taxon>
        <taxon>Alphaproteobacteria</taxon>
        <taxon>Hyphomicrobiales</taxon>
        <taxon>Hyphomicrobiaceae</taxon>
        <taxon>Methyloceanibacter</taxon>
    </lineage>
</organism>
<dbReference type="OrthoDB" id="9778870at2"/>
<dbReference type="KEGG" id="mcg:GL4_0249"/>
<dbReference type="InterPro" id="IPR027417">
    <property type="entry name" value="P-loop_NTPase"/>
</dbReference>
<comment type="similarity">
    <text evidence="1">Belongs to the ABC transporter superfamily.</text>
</comment>
<evidence type="ECO:0000313" key="7">
    <source>
        <dbReference type="Proteomes" id="UP000031643"/>
    </source>
</evidence>
<dbReference type="SUPFAM" id="SSF52540">
    <property type="entry name" value="P-loop containing nucleoside triphosphate hydrolases"/>
    <property type="match status" value="1"/>
</dbReference>
<dbReference type="Proteomes" id="UP000031643">
    <property type="component" value="Chromosome"/>
</dbReference>
<keyword evidence="2" id="KW-0813">Transport</keyword>
<gene>
    <name evidence="6" type="ORF">GL4_0249</name>
</gene>
<accession>A0A0A8K151</accession>
<dbReference type="CDD" id="cd03220">
    <property type="entry name" value="ABC_KpsT_Wzt"/>
    <property type="match status" value="1"/>
</dbReference>
<dbReference type="GO" id="GO:0005524">
    <property type="term" value="F:ATP binding"/>
    <property type="evidence" value="ECO:0007669"/>
    <property type="project" value="UniProtKB-KW"/>
</dbReference>
<dbReference type="EMBL" id="AP014648">
    <property type="protein sequence ID" value="BAQ15719.1"/>
    <property type="molecule type" value="Genomic_DNA"/>
</dbReference>
<dbReference type="InterPro" id="IPR015860">
    <property type="entry name" value="ABC_transpr_TagH-like"/>
</dbReference>
<dbReference type="AlphaFoldDB" id="A0A0A8K151"/>
<evidence type="ECO:0000259" key="5">
    <source>
        <dbReference type="PROSITE" id="PS50893"/>
    </source>
</evidence>
<name>A0A0A8K151_9HYPH</name>
<dbReference type="HOGENOM" id="CLU_000604_1_2_5"/>
<dbReference type="Gene3D" id="3.40.50.300">
    <property type="entry name" value="P-loop containing nucleotide triphosphate hydrolases"/>
    <property type="match status" value="1"/>
</dbReference>
<dbReference type="SMART" id="SM00382">
    <property type="entry name" value="AAA"/>
    <property type="match status" value="1"/>
</dbReference>
<evidence type="ECO:0000256" key="1">
    <source>
        <dbReference type="ARBA" id="ARBA00005417"/>
    </source>
</evidence>
<evidence type="ECO:0000313" key="6">
    <source>
        <dbReference type="EMBL" id="BAQ15719.1"/>
    </source>
</evidence>
<proteinExistence type="inferred from homology"/>